<evidence type="ECO:0008006" key="5">
    <source>
        <dbReference type="Google" id="ProtNLM"/>
    </source>
</evidence>
<feature type="transmembrane region" description="Helical" evidence="1">
    <location>
        <begin position="1446"/>
        <end position="1468"/>
    </location>
</feature>
<evidence type="ECO:0000256" key="1">
    <source>
        <dbReference type="SAM" id="Phobius"/>
    </source>
</evidence>
<keyword evidence="1" id="KW-0472">Membrane</keyword>
<dbReference type="Proteomes" id="UP000692954">
    <property type="component" value="Unassembled WGS sequence"/>
</dbReference>
<evidence type="ECO:0000313" key="4">
    <source>
        <dbReference type="Proteomes" id="UP000692954"/>
    </source>
</evidence>
<name>A0A8S1JVY2_9CILI</name>
<keyword evidence="4" id="KW-1185">Reference proteome</keyword>
<accession>A0A8S1JVY2</accession>
<feature type="signal peptide" evidence="2">
    <location>
        <begin position="1"/>
        <end position="19"/>
    </location>
</feature>
<evidence type="ECO:0000256" key="2">
    <source>
        <dbReference type="SAM" id="SignalP"/>
    </source>
</evidence>
<dbReference type="EMBL" id="CAJJDN010000001">
    <property type="protein sequence ID" value="CAD8046367.1"/>
    <property type="molecule type" value="Genomic_DNA"/>
</dbReference>
<gene>
    <name evidence="3" type="ORF">PSON_ATCC_30995.1.T0010576</name>
</gene>
<keyword evidence="1" id="KW-1133">Transmembrane helix</keyword>
<protein>
    <recommendedName>
        <fullName evidence="5">Transmembrane protein</fullName>
    </recommendedName>
</protein>
<organism evidence="3 4">
    <name type="scientific">Paramecium sonneborni</name>
    <dbReference type="NCBI Taxonomy" id="65129"/>
    <lineage>
        <taxon>Eukaryota</taxon>
        <taxon>Sar</taxon>
        <taxon>Alveolata</taxon>
        <taxon>Ciliophora</taxon>
        <taxon>Intramacronucleata</taxon>
        <taxon>Oligohymenophorea</taxon>
        <taxon>Peniculida</taxon>
        <taxon>Parameciidae</taxon>
        <taxon>Paramecium</taxon>
    </lineage>
</organism>
<dbReference type="OrthoDB" id="293335at2759"/>
<comment type="caution">
    <text evidence="3">The sequence shown here is derived from an EMBL/GenBank/DDBJ whole genome shotgun (WGS) entry which is preliminary data.</text>
</comment>
<feature type="chain" id="PRO_5035886767" description="Transmembrane protein" evidence="2">
    <location>
        <begin position="20"/>
        <end position="1489"/>
    </location>
</feature>
<evidence type="ECO:0000313" key="3">
    <source>
        <dbReference type="EMBL" id="CAD8046367.1"/>
    </source>
</evidence>
<sequence length="1489" mass="170599">MLCGIISLILLIESSYQWCETIQENITYYTSKGEQIRWRADSLIAGNGLNFTLIPNSTIMRYHPAFDQISTEEQHIGTLIKTGAIRAYDIASSGAWTNQFAFLELDKKNNYDLYYAVENALQMDKTPQFNYKVQLTENNTLIDCFDIEYINPDLWIVDCGEKDNLVPTKPMKNYLYQVDKKDSPSTLVGKRQEVANNKQYKQVKGRKIQYHVYYKKGSGEEIGLDRPQPPNPIRMLLRGQQAFNSETGNSTVLDHDCSIDLLIRLDNGTMKDTSVLDKTKISADTKQDVNFTLIDFKIQPNGDVYILDADQGIYLYRVTEDGQWVYVKTIQTLNQKAYGFDVVEMLNQDGYSELAIAILYESNLIISVASVQKNGYHLPFKASFPVTVSFSDQYVVLIHSQRLYLYNIILPFLLHSEILISETVLINPFAPDVIVVSESLTRRYELSDGYLASENSVSIEKSTITLYGTDGTKTCSSKINYQVLPIEDANVYDLGHDPFPTMITYPSQPFILQDLASGPNLQYITPDIHQDHVQVLVHFLWELELYHAHIFDPQDVSYADILVDPHHHNDNKYYLFLQHKNKTVIILDCQSLNYKDNHSTCEIQDQFNLPVQLSRTNSQFDWKTFEQEVVTFQFQVNDYEIEFYSSYNGDHQKIGNITYEASPEYKITSFTALKRNIYVVQQQLKEVDVIFGVSPTLIKFPIDAYLIDEYQTGCSWTPKRVYGNSFTNSEFIFILTDDCVMMGELRTHFILIKAIPIETNAEIEVAVGQKTFYIISKGQKDIIREFNYENLNDIYPMKSMPLYGRFALQSPLTIDFVFETGFLFVRALDTVEKETVFLIYESNILYRNSLHKVLRTHELIPDGQLLQTAASGQNQMFVYFNDMKQQRIVVFLRDSEMELIPIELSDAYTTQLKPTVSISNTLSDKNVKVSYPVKFINTQSIVRVNASLLEKITFHFESIKTTQYLNFTNNGLFFGHVTNFNIFCKQCDGKLVSILNPLTPSSEGTQFANYEIIAGAQFKDTVVYLADPKSLIFQNSDDDTVKFVHKIEPGTHCTQLTTQNEYILVTCINNADTLLYVVNCDFSKQTCTPIQSDNPNVRKFTMVSKIIYLNSYLYILDADPNHPLYDKATLYLYQLTIDSKWSIKNEKVLNETYFNLPLQNDYYITDFDVVQFQQGNTFYQKIMIQTTKGQVYFVQMYSDNGLIKDNHKQVYNLAQFLNQDYAVKDDTLFYQIKTYKAVTNTNIFDATVIVTTNNVAQYAITFSFDISDPLNKGSPIKETKVPFLLNHYGTLQTLNKFTLGNEHAAVPYYNQTHLMISIYQLPGLTTLDANETTAKMITISGAVTVKHIASNTQFALVISKPTNQAELSCYTNIEEDNKTYNYVVKKYTIHDVPKLKIEDGSQVESQWVELQIQNDYSYALGLFEIINNNSPPPPPPDDDDSGSSLLWLWILLGILGAIIILGGAYFIYTKFFKKNPQVPSSAKVSLMNQ</sequence>
<keyword evidence="2" id="KW-0732">Signal</keyword>
<reference evidence="3" key="1">
    <citation type="submission" date="2021-01" db="EMBL/GenBank/DDBJ databases">
        <authorList>
            <consortium name="Genoscope - CEA"/>
            <person name="William W."/>
        </authorList>
    </citation>
    <scope>NUCLEOTIDE SEQUENCE</scope>
</reference>
<proteinExistence type="predicted"/>
<keyword evidence="1" id="KW-0812">Transmembrane</keyword>